<comment type="caution">
    <text evidence="5">The sequence shown here is derived from an EMBL/GenBank/DDBJ whole genome shotgun (WGS) entry which is preliminary data.</text>
</comment>
<feature type="domain" description="Replication protein A 70 kDa DNA-binding subunit B/D first OB fold" evidence="3">
    <location>
        <begin position="2"/>
        <end position="60"/>
    </location>
</feature>
<dbReference type="Gene3D" id="2.40.50.140">
    <property type="entry name" value="Nucleic acid-binding proteins"/>
    <property type="match status" value="3"/>
</dbReference>
<keyword evidence="6" id="KW-1185">Reference proteome</keyword>
<evidence type="ECO:0008006" key="7">
    <source>
        <dbReference type="Google" id="ProtNLM"/>
    </source>
</evidence>
<dbReference type="InterPro" id="IPR012340">
    <property type="entry name" value="NA-bd_OB-fold"/>
</dbReference>
<feature type="domain" description="Replication protein A OB" evidence="4">
    <location>
        <begin position="78"/>
        <end position="162"/>
    </location>
</feature>
<dbReference type="SUPFAM" id="SSF50249">
    <property type="entry name" value="Nucleic acid-binding proteins"/>
    <property type="match status" value="1"/>
</dbReference>
<dbReference type="EMBL" id="JAGKQM010000019">
    <property type="protein sequence ID" value="KAH0858068.1"/>
    <property type="molecule type" value="Genomic_DNA"/>
</dbReference>
<sequence length="578" mass="64616">MNGNKIHATSKRSLMQRIQRVFPIDSWGVIEHVTVTPAGGQYRTTNYKYKMVIAEDAVLSRSDLADDRIFLSLANYEEIENGTKRPAFHVIGRIHELGDVQTVQVSGEDRKRVQFRLVDAEGNNLACCLWGTYAEQLEPFTGKDQTIICLIRFAKIKEFRGELQITNAFDASRLFLNAMIPEVTHLTEKLSNDDLSVGLVQKPSLYNRNDAEIKTISEAAEATQLHLVVKDDSATCNLMLLGSVGKSIVAVDAEELWDGSYEEIEDPEILPEPILSLVGKSFCFGISITLDNVTNGSDTFVVLEVCSGDKVLTIETGSQSNSDMVTTSSTMSSRSAMMLDQISSDECPTPITKRKEDDYDLQDLTSSSKKHDESQEMKLLFTLLFKTIENQHVPNYTIPTYQQIRKLSPQTLLNKSRCILGLEKIKDQVNDIPVLSSCLTSLSKDLQKRSFKSMKTKGFHQTRSSSNVLKDITNIAHLRKKKCNSSSSTFDASAQSIQEEDRLVGTDLFGGFIDTDSQQVFECSSLENTDTENEDSDLDDTMDFEPEVDPNDRERVAPNSEHTVDVIKAPKPPNQKCE</sequence>
<feature type="compositionally biased region" description="Acidic residues" evidence="2">
    <location>
        <begin position="529"/>
        <end position="549"/>
    </location>
</feature>
<dbReference type="Pfam" id="PF16900">
    <property type="entry name" value="REPA_OB_2"/>
    <property type="match status" value="1"/>
</dbReference>
<evidence type="ECO:0000256" key="2">
    <source>
        <dbReference type="SAM" id="MobiDB-lite"/>
    </source>
</evidence>
<feature type="region of interest" description="Disordered" evidence="2">
    <location>
        <begin position="526"/>
        <end position="578"/>
    </location>
</feature>
<dbReference type="Pfam" id="PF02721">
    <property type="entry name" value="DUF223"/>
    <property type="match status" value="1"/>
</dbReference>
<evidence type="ECO:0000259" key="4">
    <source>
        <dbReference type="Pfam" id="PF16900"/>
    </source>
</evidence>
<evidence type="ECO:0000313" key="6">
    <source>
        <dbReference type="Proteomes" id="UP000824890"/>
    </source>
</evidence>
<dbReference type="InterPro" id="IPR031657">
    <property type="entry name" value="REPA_OB_2"/>
</dbReference>
<dbReference type="CDD" id="cd04481">
    <property type="entry name" value="RPA1_DBD_B_like"/>
    <property type="match status" value="1"/>
</dbReference>
<accession>A0ABQ7XQ49</accession>
<evidence type="ECO:0000256" key="1">
    <source>
        <dbReference type="ARBA" id="ARBA00023125"/>
    </source>
</evidence>
<dbReference type="Proteomes" id="UP000824890">
    <property type="component" value="Unassembled WGS sequence"/>
</dbReference>
<evidence type="ECO:0000313" key="5">
    <source>
        <dbReference type="EMBL" id="KAH0858068.1"/>
    </source>
</evidence>
<protein>
    <recommendedName>
        <fullName evidence="7">Replication protein A OB domain-containing protein</fullName>
    </recommendedName>
</protein>
<organism evidence="5 6">
    <name type="scientific">Brassica napus</name>
    <name type="common">Rape</name>
    <dbReference type="NCBI Taxonomy" id="3708"/>
    <lineage>
        <taxon>Eukaryota</taxon>
        <taxon>Viridiplantae</taxon>
        <taxon>Streptophyta</taxon>
        <taxon>Embryophyta</taxon>
        <taxon>Tracheophyta</taxon>
        <taxon>Spermatophyta</taxon>
        <taxon>Magnoliopsida</taxon>
        <taxon>eudicotyledons</taxon>
        <taxon>Gunneridae</taxon>
        <taxon>Pentapetalae</taxon>
        <taxon>rosids</taxon>
        <taxon>malvids</taxon>
        <taxon>Brassicales</taxon>
        <taxon>Brassicaceae</taxon>
        <taxon>Brassiceae</taxon>
        <taxon>Brassica</taxon>
    </lineage>
</organism>
<gene>
    <name evidence="5" type="ORF">HID58_086329</name>
</gene>
<reference evidence="5 6" key="1">
    <citation type="submission" date="2021-05" db="EMBL/GenBank/DDBJ databases">
        <title>Genome Assembly of Synthetic Allotetraploid Brassica napus Reveals Homoeologous Exchanges between Subgenomes.</title>
        <authorList>
            <person name="Davis J.T."/>
        </authorList>
    </citation>
    <scope>NUCLEOTIDE SEQUENCE [LARGE SCALE GENOMIC DNA]</scope>
    <source>
        <strain evidence="6">cv. Da-Ae</strain>
        <tissue evidence="5">Seedling</tissue>
    </source>
</reference>
<dbReference type="InterPro" id="IPR003871">
    <property type="entry name" value="RFA1B/D_OB_1st"/>
</dbReference>
<evidence type="ECO:0000259" key="3">
    <source>
        <dbReference type="Pfam" id="PF02721"/>
    </source>
</evidence>
<proteinExistence type="predicted"/>
<keyword evidence="1" id="KW-0238">DNA-binding</keyword>
<name>A0ABQ7XQ49_BRANA</name>